<accession>A0A974RY40</accession>
<dbReference type="InterPro" id="IPR007933">
    <property type="entry name" value="Transcrpt_activ_CII"/>
</dbReference>
<dbReference type="AlphaFoldDB" id="A0A974RY40"/>
<evidence type="ECO:0000313" key="1">
    <source>
        <dbReference type="EMBL" id="QQP86916.1"/>
    </source>
</evidence>
<dbReference type="RefSeq" id="WP_201095408.1">
    <property type="nucleotide sequence ID" value="NZ_CP067393.1"/>
</dbReference>
<dbReference type="EMBL" id="CP067393">
    <property type="protein sequence ID" value="QQP86916.1"/>
    <property type="molecule type" value="Genomic_DNA"/>
</dbReference>
<reference evidence="1 2" key="1">
    <citation type="submission" date="2021-01" db="EMBL/GenBank/DDBJ databases">
        <title>Entomomonas sp. F2A isolated from a house cricket (Acheta domesticus).</title>
        <authorList>
            <person name="Spergser J."/>
            <person name="Busse H.-J."/>
        </authorList>
    </citation>
    <scope>NUCLEOTIDE SEQUENCE [LARGE SCALE GENOMIC DNA]</scope>
    <source>
        <strain evidence="1 2">F2A</strain>
    </source>
</reference>
<dbReference type="Gene3D" id="1.10.260.40">
    <property type="entry name" value="lambda repressor-like DNA-binding domains"/>
    <property type="match status" value="1"/>
</dbReference>
<name>A0A974RY40_9GAMM</name>
<dbReference type="GO" id="GO:0006355">
    <property type="term" value="P:regulation of DNA-templated transcription"/>
    <property type="evidence" value="ECO:0007669"/>
    <property type="project" value="InterPro"/>
</dbReference>
<organism evidence="1 2">
    <name type="scientific">Entomomonas asaccharolytica</name>
    <dbReference type="NCBI Taxonomy" id="2785331"/>
    <lineage>
        <taxon>Bacteria</taxon>
        <taxon>Pseudomonadati</taxon>
        <taxon>Pseudomonadota</taxon>
        <taxon>Gammaproteobacteria</taxon>
        <taxon>Pseudomonadales</taxon>
        <taxon>Pseudomonadaceae</taxon>
        <taxon>Entomomonas</taxon>
    </lineage>
</organism>
<sequence>MSKLSDEQKERARKNYSIIVQRLASVGNKSVALAIGCDESTISRMKPEKLQEFAEILSFMELKIVPENVKCFKKEDVDFLMYGSKKWHEHINSSDDLCDEF</sequence>
<dbReference type="KEGG" id="eaz:JHT90_06640"/>
<evidence type="ECO:0000313" key="2">
    <source>
        <dbReference type="Proteomes" id="UP000595278"/>
    </source>
</evidence>
<proteinExistence type="predicted"/>
<dbReference type="GO" id="GO:0003677">
    <property type="term" value="F:DNA binding"/>
    <property type="evidence" value="ECO:0007669"/>
    <property type="project" value="InterPro"/>
</dbReference>
<dbReference type="Pfam" id="PF05269">
    <property type="entry name" value="Phage_CII"/>
    <property type="match status" value="1"/>
</dbReference>
<keyword evidence="2" id="KW-1185">Reference proteome</keyword>
<dbReference type="SUPFAM" id="SSF47413">
    <property type="entry name" value="lambda repressor-like DNA-binding domains"/>
    <property type="match status" value="1"/>
</dbReference>
<dbReference type="Proteomes" id="UP000595278">
    <property type="component" value="Chromosome"/>
</dbReference>
<protein>
    <submittedName>
        <fullName evidence="1">Transcriptional regulator</fullName>
    </submittedName>
</protein>
<gene>
    <name evidence="1" type="ORF">JHT90_06640</name>
</gene>
<dbReference type="InterPro" id="IPR010982">
    <property type="entry name" value="Lambda_DNA-bd_dom_sf"/>
</dbReference>